<feature type="non-terminal residue" evidence="2">
    <location>
        <position position="155"/>
    </location>
</feature>
<protein>
    <submittedName>
        <fullName evidence="2">Uncharacterized protein</fullName>
    </submittedName>
</protein>
<sequence length="155" mass="17489">MSLLGQECGWWCVQADCEVLLSEVSRLEEQRASLQTSLSQEQAAWQQQYRAESEALQRREAQVQAEAERAQLDAGQLAEAQAVHARELQAWAEGEEGRLRQARHRVEQEEARLHTLSVELAAREKEVASLQERVRAELEAARQLAATTASDRAQL</sequence>
<dbReference type="Proteomes" id="UP000485058">
    <property type="component" value="Unassembled WGS sequence"/>
</dbReference>
<accession>A0A699Z395</accession>
<proteinExistence type="predicted"/>
<gene>
    <name evidence="2" type="ORF">HaLaN_09689</name>
</gene>
<feature type="coiled-coil region" evidence="1">
    <location>
        <begin position="17"/>
        <end position="140"/>
    </location>
</feature>
<evidence type="ECO:0000313" key="2">
    <source>
        <dbReference type="EMBL" id="GFH13746.1"/>
    </source>
</evidence>
<evidence type="ECO:0000256" key="1">
    <source>
        <dbReference type="SAM" id="Coils"/>
    </source>
</evidence>
<keyword evidence="3" id="KW-1185">Reference proteome</keyword>
<organism evidence="2 3">
    <name type="scientific">Haematococcus lacustris</name>
    <name type="common">Green alga</name>
    <name type="synonym">Haematococcus pluvialis</name>
    <dbReference type="NCBI Taxonomy" id="44745"/>
    <lineage>
        <taxon>Eukaryota</taxon>
        <taxon>Viridiplantae</taxon>
        <taxon>Chlorophyta</taxon>
        <taxon>core chlorophytes</taxon>
        <taxon>Chlorophyceae</taxon>
        <taxon>CS clade</taxon>
        <taxon>Chlamydomonadales</taxon>
        <taxon>Haematococcaceae</taxon>
        <taxon>Haematococcus</taxon>
    </lineage>
</organism>
<reference evidence="2 3" key="1">
    <citation type="submission" date="2020-02" db="EMBL/GenBank/DDBJ databases">
        <title>Draft genome sequence of Haematococcus lacustris strain NIES-144.</title>
        <authorList>
            <person name="Morimoto D."/>
            <person name="Nakagawa S."/>
            <person name="Yoshida T."/>
            <person name="Sawayama S."/>
        </authorList>
    </citation>
    <scope>NUCLEOTIDE SEQUENCE [LARGE SCALE GENOMIC DNA]</scope>
    <source>
        <strain evidence="2 3">NIES-144</strain>
    </source>
</reference>
<comment type="caution">
    <text evidence="2">The sequence shown here is derived from an EMBL/GenBank/DDBJ whole genome shotgun (WGS) entry which is preliminary data.</text>
</comment>
<evidence type="ECO:0000313" key="3">
    <source>
        <dbReference type="Proteomes" id="UP000485058"/>
    </source>
</evidence>
<dbReference type="EMBL" id="BLLF01000648">
    <property type="protein sequence ID" value="GFH13746.1"/>
    <property type="molecule type" value="Genomic_DNA"/>
</dbReference>
<dbReference type="AlphaFoldDB" id="A0A699Z395"/>
<name>A0A699Z395_HAELA</name>
<keyword evidence="1" id="KW-0175">Coiled coil</keyword>